<feature type="transmembrane region" description="Helical" evidence="7">
    <location>
        <begin position="132"/>
        <end position="151"/>
    </location>
</feature>
<dbReference type="RefSeq" id="WP_152272904.1">
    <property type="nucleotide sequence ID" value="NZ_VTFX01000005.1"/>
</dbReference>
<dbReference type="Proteomes" id="UP000326852">
    <property type="component" value="Unassembled WGS sequence"/>
</dbReference>
<comment type="subcellular location">
    <subcellularLocation>
        <location evidence="1">Cell membrane</location>
        <topology evidence="1">Multi-pass membrane protein</topology>
    </subcellularLocation>
</comment>
<keyword evidence="9" id="KW-0808">Transferase</keyword>
<evidence type="ECO:0000313" key="9">
    <source>
        <dbReference type="EMBL" id="KAD3515264.1"/>
    </source>
</evidence>
<evidence type="ECO:0000259" key="8">
    <source>
        <dbReference type="Pfam" id="PF01757"/>
    </source>
</evidence>
<keyword evidence="9" id="KW-0012">Acyltransferase</keyword>
<comment type="caution">
    <text evidence="9">The sequence shown here is derived from an EMBL/GenBank/DDBJ whole genome shotgun (WGS) entry which is preliminary data.</text>
</comment>
<feature type="transmembrane region" description="Helical" evidence="7">
    <location>
        <begin position="182"/>
        <end position="200"/>
    </location>
</feature>
<name>A0A5N6MG26_9MICC</name>
<dbReference type="GO" id="GO:0009246">
    <property type="term" value="P:enterobacterial common antigen biosynthetic process"/>
    <property type="evidence" value="ECO:0007669"/>
    <property type="project" value="TreeGrafter"/>
</dbReference>
<dbReference type="GO" id="GO:0005886">
    <property type="term" value="C:plasma membrane"/>
    <property type="evidence" value="ECO:0007669"/>
    <property type="project" value="UniProtKB-SubCell"/>
</dbReference>
<feature type="transmembrane region" description="Helical" evidence="7">
    <location>
        <begin position="43"/>
        <end position="65"/>
    </location>
</feature>
<accession>A0A5N6MG26</accession>
<evidence type="ECO:0000256" key="5">
    <source>
        <dbReference type="ARBA" id="ARBA00022989"/>
    </source>
</evidence>
<proteinExistence type="inferred from homology"/>
<evidence type="ECO:0000313" key="10">
    <source>
        <dbReference type="Proteomes" id="UP000326852"/>
    </source>
</evidence>
<evidence type="ECO:0000256" key="4">
    <source>
        <dbReference type="ARBA" id="ARBA00022692"/>
    </source>
</evidence>
<dbReference type="PANTHER" id="PTHR40074:SF2">
    <property type="entry name" value="O-ACETYLTRANSFERASE WECH"/>
    <property type="match status" value="1"/>
</dbReference>
<gene>
    <name evidence="9" type="ORF">GD627_13375</name>
</gene>
<dbReference type="EMBL" id="VTFX01000005">
    <property type="protein sequence ID" value="KAD3515264.1"/>
    <property type="molecule type" value="Genomic_DNA"/>
</dbReference>
<feature type="transmembrane region" description="Helical" evidence="7">
    <location>
        <begin position="305"/>
        <end position="326"/>
    </location>
</feature>
<evidence type="ECO:0000256" key="1">
    <source>
        <dbReference type="ARBA" id="ARBA00004651"/>
    </source>
</evidence>
<dbReference type="AlphaFoldDB" id="A0A5N6MG26"/>
<protein>
    <submittedName>
        <fullName evidence="9">Acyltransferase family protein</fullName>
    </submittedName>
</protein>
<feature type="transmembrane region" description="Helical" evidence="7">
    <location>
        <begin position="158"/>
        <end position="176"/>
    </location>
</feature>
<feature type="transmembrane region" description="Helical" evidence="7">
    <location>
        <begin position="242"/>
        <end position="266"/>
    </location>
</feature>
<feature type="transmembrane region" description="Helical" evidence="7">
    <location>
        <begin position="86"/>
        <end position="104"/>
    </location>
</feature>
<dbReference type="Pfam" id="PF01757">
    <property type="entry name" value="Acyl_transf_3"/>
    <property type="match status" value="1"/>
</dbReference>
<feature type="domain" description="Acyltransferase 3" evidence="8">
    <location>
        <begin position="13"/>
        <end position="318"/>
    </location>
</feature>
<organism evidence="9 10">
    <name type="scientific">Arthrobacter yangruifuii</name>
    <dbReference type="NCBI Taxonomy" id="2606616"/>
    <lineage>
        <taxon>Bacteria</taxon>
        <taxon>Bacillati</taxon>
        <taxon>Actinomycetota</taxon>
        <taxon>Actinomycetes</taxon>
        <taxon>Micrococcales</taxon>
        <taxon>Micrococcaceae</taxon>
        <taxon>Arthrobacter</taxon>
    </lineage>
</organism>
<evidence type="ECO:0000256" key="2">
    <source>
        <dbReference type="ARBA" id="ARBA00007400"/>
    </source>
</evidence>
<sequence length="353" mass="38516">MTETHRPRRSITVDNMKGVAILVVVFAHITLGLNKTGHISDGFIYGSMPFYLWYMAAFFFASGLFMEKGLHREGPWKFILNKAVELGYPFIIWSFIFGVTQMVFSSYTNTGSIGFSEVLTGLLPWKPRDHMWFLPALFLAFAVAATAFRLGGPRWKTLLLSFALGMAAMVAVLPSWNQQLQYTLWLSTAALIASTSFGGWVKGASASVRSVLSFLTIAAIFVFIILVWVGPGRDFYLDVPSLVLGSGIGILGLVALSRITAAISGLGPFLARLGRWSLHIYLTHVPVLAAVRVALTRFMGLDSPVIITATSLVVCVAIGCAFGYLSERSQVSILFRPPQGARSSGKSMPVTSR</sequence>
<evidence type="ECO:0000256" key="3">
    <source>
        <dbReference type="ARBA" id="ARBA00022475"/>
    </source>
</evidence>
<reference evidence="9 10" key="1">
    <citation type="submission" date="2019-08" db="EMBL/GenBank/DDBJ databases">
        <title>Arthrobacter sp. nov., isolated from plateau pika and Tibetan wild ass.</title>
        <authorList>
            <person name="Ge Y."/>
        </authorList>
    </citation>
    <scope>NUCLEOTIDE SEQUENCE [LARGE SCALE GENOMIC DNA]</scope>
    <source>
        <strain evidence="9 10">785</strain>
    </source>
</reference>
<comment type="similarity">
    <text evidence="2">Belongs to the acyltransferase 3 family.</text>
</comment>
<feature type="transmembrane region" description="Helical" evidence="7">
    <location>
        <begin position="278"/>
        <end position="299"/>
    </location>
</feature>
<feature type="transmembrane region" description="Helical" evidence="7">
    <location>
        <begin position="12"/>
        <end position="31"/>
    </location>
</feature>
<dbReference type="InterPro" id="IPR002656">
    <property type="entry name" value="Acyl_transf_3_dom"/>
</dbReference>
<keyword evidence="3" id="KW-1003">Cell membrane</keyword>
<keyword evidence="5 7" id="KW-1133">Transmembrane helix</keyword>
<feature type="transmembrane region" description="Helical" evidence="7">
    <location>
        <begin position="212"/>
        <end position="230"/>
    </location>
</feature>
<keyword evidence="6 7" id="KW-0472">Membrane</keyword>
<dbReference type="GO" id="GO:0016413">
    <property type="term" value="F:O-acetyltransferase activity"/>
    <property type="evidence" value="ECO:0007669"/>
    <property type="project" value="TreeGrafter"/>
</dbReference>
<dbReference type="PANTHER" id="PTHR40074">
    <property type="entry name" value="O-ACETYLTRANSFERASE WECH"/>
    <property type="match status" value="1"/>
</dbReference>
<evidence type="ECO:0000256" key="6">
    <source>
        <dbReference type="ARBA" id="ARBA00023136"/>
    </source>
</evidence>
<keyword evidence="10" id="KW-1185">Reference proteome</keyword>
<evidence type="ECO:0000256" key="7">
    <source>
        <dbReference type="SAM" id="Phobius"/>
    </source>
</evidence>
<keyword evidence="4 7" id="KW-0812">Transmembrane</keyword>